<gene>
    <name evidence="12" type="ORF">GAYE_PCTG71G1542</name>
</gene>
<dbReference type="GO" id="GO:0046872">
    <property type="term" value="F:metal ion binding"/>
    <property type="evidence" value="ECO:0007669"/>
    <property type="project" value="UniProtKB-KW"/>
</dbReference>
<dbReference type="EC" id="3.5.1.14" evidence="2"/>
<evidence type="ECO:0000256" key="4">
    <source>
        <dbReference type="ARBA" id="ARBA00022723"/>
    </source>
</evidence>
<proteinExistence type="predicted"/>
<dbReference type="SUPFAM" id="SSF53187">
    <property type="entry name" value="Zn-dependent exopeptidases"/>
    <property type="match status" value="1"/>
</dbReference>
<sequence length="464" mass="52526">MATIVRGNASLLWLLILWSFLVFCPSTSTSNNENLAISNLQKYIQIRTDQPNPDYASAVDFLQRLATDNGLESKVLELVPGKPIFLAWVQGSNQSLSTILLNSHMDVVPVETRGWTMDAFAGIVENGRMYGRGTQDMKSVTIQYFQALGNLLQRGWKPDRTILVSVVPDEEIGGTQGMGVFVESEEFQKWNIGFELDEGLANPDSFMWLYYGERQPWWLVIGAIDQPAHGATLPNHTAIQRLYQVEEKILSFRQQQQQIAATEAGRTGEIIGVNLVYLRSGVTKDNDSFVMNMVPGIAELGLDIRVPPRKEYSRQLNRKISEWLGCAEEEISNWSGNCSHYYYYRFVHKVDIPRVTSIDPLENPYYAMIQSVFEELSIPYQTAIFPASTDARYLREKNIPCFGWSPIHSTPVLLHDNDEYIPIDIFLQGISIYEKLIATLGTWKEKSPNNNDSSSSAIPPHEEL</sequence>
<evidence type="ECO:0000256" key="8">
    <source>
        <dbReference type="PIRSR" id="PIRSR036696-1"/>
    </source>
</evidence>
<evidence type="ECO:0000256" key="10">
    <source>
        <dbReference type="SAM" id="MobiDB-lite"/>
    </source>
</evidence>
<dbReference type="PIRSF" id="PIRSF036696">
    <property type="entry name" value="ACY-1"/>
    <property type="match status" value="1"/>
</dbReference>
<dbReference type="InterPro" id="IPR002933">
    <property type="entry name" value="Peptidase_M20"/>
</dbReference>
<dbReference type="PROSITE" id="PS00759">
    <property type="entry name" value="ARGE_DAPE_CPG2_2"/>
    <property type="match status" value="1"/>
</dbReference>
<dbReference type="PANTHER" id="PTHR45892">
    <property type="entry name" value="AMINOACYLASE-1"/>
    <property type="match status" value="1"/>
</dbReference>
<dbReference type="GO" id="GO:0004046">
    <property type="term" value="F:aminoacylase activity"/>
    <property type="evidence" value="ECO:0007669"/>
    <property type="project" value="UniProtKB-EC"/>
</dbReference>
<dbReference type="Gene3D" id="3.30.70.360">
    <property type="match status" value="1"/>
</dbReference>
<keyword evidence="3" id="KW-0963">Cytoplasm</keyword>
<evidence type="ECO:0000256" key="7">
    <source>
        <dbReference type="ARBA" id="ARBA00029656"/>
    </source>
</evidence>
<organism evidence="12 13">
    <name type="scientific">Galdieria yellowstonensis</name>
    <dbReference type="NCBI Taxonomy" id="3028027"/>
    <lineage>
        <taxon>Eukaryota</taxon>
        <taxon>Rhodophyta</taxon>
        <taxon>Bangiophyceae</taxon>
        <taxon>Galdieriales</taxon>
        <taxon>Galdieriaceae</taxon>
        <taxon>Galdieria</taxon>
    </lineage>
</organism>
<dbReference type="InterPro" id="IPR001261">
    <property type="entry name" value="ArgE/DapE_CS"/>
</dbReference>
<protein>
    <recommendedName>
        <fullName evidence="2">N-acyl-aliphatic-L-amino acid amidohydrolase</fullName>
        <ecNumber evidence="2">3.5.1.14</ecNumber>
    </recommendedName>
    <alternativeName>
        <fullName evidence="7">N-acyl-L-amino-acid amidohydrolase</fullName>
    </alternativeName>
</protein>
<evidence type="ECO:0000256" key="5">
    <source>
        <dbReference type="ARBA" id="ARBA00022801"/>
    </source>
</evidence>
<dbReference type="Gene3D" id="1.10.150.900">
    <property type="match status" value="1"/>
</dbReference>
<accession>A0AAV9I8P8</accession>
<dbReference type="Pfam" id="PF01546">
    <property type="entry name" value="Peptidase_M20"/>
    <property type="match status" value="1"/>
</dbReference>
<feature type="active site" evidence="8">
    <location>
        <position position="106"/>
    </location>
</feature>
<feature type="binding site" evidence="9">
    <location>
        <position position="415"/>
    </location>
    <ligand>
        <name>Zn(2+)</name>
        <dbReference type="ChEBI" id="CHEBI:29105"/>
        <label>2</label>
    </ligand>
</feature>
<dbReference type="PANTHER" id="PTHR45892:SF1">
    <property type="entry name" value="AMINOACYLASE-1"/>
    <property type="match status" value="1"/>
</dbReference>
<evidence type="ECO:0000313" key="13">
    <source>
        <dbReference type="Proteomes" id="UP001300502"/>
    </source>
</evidence>
<feature type="active site" description="Proton acceptor" evidence="8">
    <location>
        <position position="170"/>
    </location>
</feature>
<dbReference type="Gene3D" id="3.40.630.10">
    <property type="entry name" value="Zn peptidases"/>
    <property type="match status" value="1"/>
</dbReference>
<dbReference type="AlphaFoldDB" id="A0AAV9I8P8"/>
<feature type="signal peptide" evidence="11">
    <location>
        <begin position="1"/>
        <end position="29"/>
    </location>
</feature>
<dbReference type="GO" id="GO:0005737">
    <property type="term" value="C:cytoplasm"/>
    <property type="evidence" value="ECO:0007669"/>
    <property type="project" value="UniProtKB-SubCell"/>
</dbReference>
<feature type="binding site" evidence="9">
    <location>
        <position position="136"/>
    </location>
    <ligand>
        <name>Zn(2+)</name>
        <dbReference type="ChEBI" id="CHEBI:29105"/>
        <label>2</label>
    </ligand>
</feature>
<keyword evidence="6 9" id="KW-0862">Zinc</keyword>
<feature type="chain" id="PRO_5043597451" description="N-acyl-aliphatic-L-amino acid amidohydrolase" evidence="11">
    <location>
        <begin position="30"/>
        <end position="464"/>
    </location>
</feature>
<comment type="caution">
    <text evidence="12">The sequence shown here is derived from an EMBL/GenBank/DDBJ whole genome shotgun (WGS) entry which is preliminary data.</text>
</comment>
<evidence type="ECO:0000256" key="9">
    <source>
        <dbReference type="PIRSR" id="PIRSR036696-2"/>
    </source>
</evidence>
<comment type="subcellular location">
    <subcellularLocation>
        <location evidence="1">Cytoplasm</location>
    </subcellularLocation>
</comment>
<evidence type="ECO:0000256" key="11">
    <source>
        <dbReference type="SAM" id="SignalP"/>
    </source>
</evidence>
<dbReference type="InterPro" id="IPR010159">
    <property type="entry name" value="N-acyl_aa_amidohydrolase"/>
</dbReference>
<keyword evidence="13" id="KW-1185">Reference proteome</keyword>
<keyword evidence="5" id="KW-0378">Hydrolase</keyword>
<dbReference type="InterPro" id="IPR052083">
    <property type="entry name" value="Aminoacylase-1_M20A"/>
</dbReference>
<evidence type="ECO:0000256" key="2">
    <source>
        <dbReference type="ARBA" id="ARBA00011913"/>
    </source>
</evidence>
<dbReference type="Proteomes" id="UP001300502">
    <property type="component" value="Unassembled WGS sequence"/>
</dbReference>
<feature type="compositionally biased region" description="Polar residues" evidence="10">
    <location>
        <begin position="448"/>
        <end position="457"/>
    </location>
</feature>
<name>A0AAV9I8P8_9RHOD</name>
<dbReference type="GO" id="GO:0006520">
    <property type="term" value="P:amino acid metabolic process"/>
    <property type="evidence" value="ECO:0007669"/>
    <property type="project" value="InterPro"/>
</dbReference>
<feature type="binding site" evidence="9">
    <location>
        <position position="171"/>
    </location>
    <ligand>
        <name>Zn(2+)</name>
        <dbReference type="ChEBI" id="CHEBI:29105"/>
        <label>2</label>
    </ligand>
</feature>
<feature type="binding site" evidence="9">
    <location>
        <position position="198"/>
    </location>
    <ligand>
        <name>Zn(2+)</name>
        <dbReference type="ChEBI" id="CHEBI:29105"/>
        <label>1</label>
    </ligand>
</feature>
<dbReference type="EMBL" id="JANCYU010000018">
    <property type="protein sequence ID" value="KAK4523646.1"/>
    <property type="molecule type" value="Genomic_DNA"/>
</dbReference>
<dbReference type="NCBIfam" id="TIGR01880">
    <property type="entry name" value="Ac-peptdase-euk"/>
    <property type="match status" value="1"/>
</dbReference>
<feature type="region of interest" description="Disordered" evidence="10">
    <location>
        <begin position="445"/>
        <end position="464"/>
    </location>
</feature>
<evidence type="ECO:0000256" key="1">
    <source>
        <dbReference type="ARBA" id="ARBA00004496"/>
    </source>
</evidence>
<evidence type="ECO:0000313" key="12">
    <source>
        <dbReference type="EMBL" id="KAK4523646.1"/>
    </source>
</evidence>
<keyword evidence="11" id="KW-0732">Signal</keyword>
<keyword evidence="4 9" id="KW-0479">Metal-binding</keyword>
<evidence type="ECO:0000256" key="3">
    <source>
        <dbReference type="ARBA" id="ARBA00022490"/>
    </source>
</evidence>
<dbReference type="PROSITE" id="PS00758">
    <property type="entry name" value="ARGE_DAPE_CPG2_1"/>
    <property type="match status" value="1"/>
</dbReference>
<reference evidence="12 13" key="1">
    <citation type="submission" date="2022-07" db="EMBL/GenBank/DDBJ databases">
        <title>Genome-wide signatures of adaptation to extreme environments.</title>
        <authorList>
            <person name="Cho C.H."/>
            <person name="Yoon H.S."/>
        </authorList>
    </citation>
    <scope>NUCLEOTIDE SEQUENCE [LARGE SCALE GENOMIC DNA]</scope>
    <source>
        <strain evidence="12 13">108.79 E11</strain>
    </source>
</reference>
<feature type="binding site" evidence="9">
    <location>
        <position position="104"/>
    </location>
    <ligand>
        <name>Zn(2+)</name>
        <dbReference type="ChEBI" id="CHEBI:29105"/>
        <label>1</label>
    </ligand>
</feature>
<evidence type="ECO:0000256" key="6">
    <source>
        <dbReference type="ARBA" id="ARBA00022833"/>
    </source>
</evidence>
<comment type="cofactor">
    <cofactor evidence="9">
        <name>Zn(2+)</name>
        <dbReference type="ChEBI" id="CHEBI:29105"/>
    </cofactor>
    <text evidence="9">Binds 2 Zn(2+) ions per subunit.</text>
</comment>
<feature type="binding site" evidence="9">
    <location>
        <position position="136"/>
    </location>
    <ligand>
        <name>Zn(2+)</name>
        <dbReference type="ChEBI" id="CHEBI:29105"/>
        <label>1</label>
    </ligand>
</feature>